<dbReference type="PROSITE" id="PS51000">
    <property type="entry name" value="HTH_DEOR_2"/>
    <property type="match status" value="1"/>
</dbReference>
<dbReference type="Proteomes" id="UP000070366">
    <property type="component" value="Unassembled WGS sequence"/>
</dbReference>
<dbReference type="InterPro" id="IPR014036">
    <property type="entry name" value="DeoR-like_C"/>
</dbReference>
<protein>
    <submittedName>
        <fullName evidence="5">Transcriptional regulator, DeoR family</fullName>
    </submittedName>
</protein>
<dbReference type="InterPro" id="IPR036388">
    <property type="entry name" value="WH-like_DNA-bd_sf"/>
</dbReference>
<dbReference type="STRING" id="626937.HMPREF3293_01028"/>
<evidence type="ECO:0000256" key="2">
    <source>
        <dbReference type="ARBA" id="ARBA00023125"/>
    </source>
</evidence>
<dbReference type="Pfam" id="PF00455">
    <property type="entry name" value="DeoRC"/>
    <property type="match status" value="1"/>
</dbReference>
<dbReference type="AlphaFoldDB" id="A0A136Q6I5"/>
<dbReference type="Gene3D" id="1.10.10.10">
    <property type="entry name" value="Winged helix-like DNA-binding domain superfamily/Winged helix DNA-binding domain"/>
    <property type="match status" value="1"/>
</dbReference>
<dbReference type="PANTHER" id="PTHR30363">
    <property type="entry name" value="HTH-TYPE TRANSCRIPTIONAL REGULATOR SRLR-RELATED"/>
    <property type="match status" value="1"/>
</dbReference>
<keyword evidence="3" id="KW-0804">Transcription</keyword>
<dbReference type="RefSeq" id="WP_066520578.1">
    <property type="nucleotide sequence ID" value="NZ_CABMOF010000003.1"/>
</dbReference>
<accession>A0A136Q6I5</accession>
<dbReference type="PROSITE" id="PS00894">
    <property type="entry name" value="HTH_DEOR_1"/>
    <property type="match status" value="1"/>
</dbReference>
<comment type="caution">
    <text evidence="5">The sequence shown here is derived from an EMBL/GenBank/DDBJ whole genome shotgun (WGS) entry which is preliminary data.</text>
</comment>
<keyword evidence="1" id="KW-0805">Transcription regulation</keyword>
<reference evidence="5 6" key="1">
    <citation type="submission" date="2016-02" db="EMBL/GenBank/DDBJ databases">
        <authorList>
            <person name="Wen L."/>
            <person name="He K."/>
            <person name="Yang H."/>
        </authorList>
    </citation>
    <scope>NUCLEOTIDE SEQUENCE [LARGE SCALE GENOMIC DNA]</scope>
    <source>
        <strain evidence="5 6">DSM 22607</strain>
    </source>
</reference>
<dbReference type="PANTHER" id="PTHR30363:SF44">
    <property type="entry name" value="AGA OPERON TRANSCRIPTIONAL REPRESSOR-RELATED"/>
    <property type="match status" value="1"/>
</dbReference>
<evidence type="ECO:0000259" key="4">
    <source>
        <dbReference type="PROSITE" id="PS51000"/>
    </source>
</evidence>
<dbReference type="InterPro" id="IPR050313">
    <property type="entry name" value="Carb_Metab_HTH_regulators"/>
</dbReference>
<dbReference type="SMART" id="SM01134">
    <property type="entry name" value="DeoRC"/>
    <property type="match status" value="1"/>
</dbReference>
<dbReference type="EMBL" id="LSZW01000047">
    <property type="protein sequence ID" value="KXK66291.1"/>
    <property type="molecule type" value="Genomic_DNA"/>
</dbReference>
<organism evidence="5 6">
    <name type="scientific">Christensenella minuta</name>
    <dbReference type="NCBI Taxonomy" id="626937"/>
    <lineage>
        <taxon>Bacteria</taxon>
        <taxon>Bacillati</taxon>
        <taxon>Bacillota</taxon>
        <taxon>Clostridia</taxon>
        <taxon>Christensenellales</taxon>
        <taxon>Christensenellaceae</taxon>
        <taxon>Christensenella</taxon>
    </lineage>
</organism>
<dbReference type="Pfam" id="PF08220">
    <property type="entry name" value="HTH_DeoR"/>
    <property type="match status" value="1"/>
</dbReference>
<dbReference type="InterPro" id="IPR036390">
    <property type="entry name" value="WH_DNA-bd_sf"/>
</dbReference>
<dbReference type="SUPFAM" id="SSF100950">
    <property type="entry name" value="NagB/RpiA/CoA transferase-like"/>
    <property type="match status" value="1"/>
</dbReference>
<dbReference type="OrthoDB" id="9797223at2"/>
<evidence type="ECO:0000256" key="1">
    <source>
        <dbReference type="ARBA" id="ARBA00023015"/>
    </source>
</evidence>
<dbReference type="GO" id="GO:0003677">
    <property type="term" value="F:DNA binding"/>
    <property type="evidence" value="ECO:0007669"/>
    <property type="project" value="UniProtKB-KW"/>
</dbReference>
<dbReference type="SUPFAM" id="SSF46785">
    <property type="entry name" value="Winged helix' DNA-binding domain"/>
    <property type="match status" value="1"/>
</dbReference>
<evidence type="ECO:0000256" key="3">
    <source>
        <dbReference type="ARBA" id="ARBA00023163"/>
    </source>
</evidence>
<dbReference type="KEGG" id="cmiu:B1H56_02060"/>
<name>A0A136Q6I5_9FIRM</name>
<sequence>MIVLPLERRQKIIDYVNKKNTALTGELCELTDASIATIRRDINLLVSKNKLRKMHGGVQKIKQETVNTFFDYAKIRQDDPFFKTKDSNARIAASLIEPGDVLFLGGGLTCTLMSRYIKEIENITVVTTNVNAVVELATSPAVSVMLIGGDIFVGRTHIETLSEFSTGLLPKLYFDKAFFTVDGIDLEYGYSIIKRFQLPLYSYLLNNSDQTYVFLDGGKINKRTFLCVCPLEEINNIICSERLPKEYTDFYASENINVYK</sequence>
<dbReference type="InterPro" id="IPR001034">
    <property type="entry name" value="DeoR_HTH"/>
</dbReference>
<dbReference type="SMART" id="SM00420">
    <property type="entry name" value="HTH_DEOR"/>
    <property type="match status" value="1"/>
</dbReference>
<keyword evidence="2" id="KW-0238">DNA-binding</keyword>
<dbReference type="InterPro" id="IPR018356">
    <property type="entry name" value="Tscrpt_reg_HTH_DeoR_CS"/>
</dbReference>
<evidence type="ECO:0000313" key="5">
    <source>
        <dbReference type="EMBL" id="KXK66291.1"/>
    </source>
</evidence>
<dbReference type="GO" id="GO:0003700">
    <property type="term" value="F:DNA-binding transcription factor activity"/>
    <property type="evidence" value="ECO:0007669"/>
    <property type="project" value="InterPro"/>
</dbReference>
<gene>
    <name evidence="5" type="ORF">HMPREF3293_01028</name>
</gene>
<evidence type="ECO:0000313" key="6">
    <source>
        <dbReference type="Proteomes" id="UP000070366"/>
    </source>
</evidence>
<keyword evidence="6" id="KW-1185">Reference proteome</keyword>
<dbReference type="InterPro" id="IPR037171">
    <property type="entry name" value="NagB/RpiA_transferase-like"/>
</dbReference>
<dbReference type="PRINTS" id="PR00037">
    <property type="entry name" value="HTHLACR"/>
</dbReference>
<proteinExistence type="predicted"/>
<feature type="domain" description="HTH deoR-type" evidence="4">
    <location>
        <begin position="5"/>
        <end position="60"/>
    </location>
</feature>